<proteinExistence type="predicted"/>
<organism evidence="3">
    <name type="scientific">marine metagenome</name>
    <dbReference type="NCBI Taxonomy" id="408172"/>
    <lineage>
        <taxon>unclassified sequences</taxon>
        <taxon>metagenomes</taxon>
        <taxon>ecological metagenomes</taxon>
    </lineage>
</organism>
<keyword evidence="2" id="KW-0067">ATP-binding</keyword>
<evidence type="ECO:0000256" key="2">
    <source>
        <dbReference type="ARBA" id="ARBA00022840"/>
    </source>
</evidence>
<dbReference type="SUPFAM" id="SSF52540">
    <property type="entry name" value="P-loop containing nucleoside triphosphate hydrolases"/>
    <property type="match status" value="1"/>
</dbReference>
<dbReference type="EMBL" id="UINC01100508">
    <property type="protein sequence ID" value="SVC60618.1"/>
    <property type="molecule type" value="Genomic_DNA"/>
</dbReference>
<keyword evidence="1" id="KW-0547">Nucleotide-binding</keyword>
<dbReference type="Gene3D" id="3.40.50.300">
    <property type="entry name" value="P-loop containing nucleotide triphosphate hydrolases"/>
    <property type="match status" value="1"/>
</dbReference>
<dbReference type="InterPro" id="IPR001977">
    <property type="entry name" value="Depp_CoAkinase"/>
</dbReference>
<name>A0A382NJF3_9ZZZZ</name>
<accession>A0A382NJF3</accession>
<dbReference type="NCBIfam" id="TIGR00152">
    <property type="entry name" value="dephospho-CoA kinase"/>
    <property type="match status" value="1"/>
</dbReference>
<dbReference type="Pfam" id="PF01121">
    <property type="entry name" value="CoaE"/>
    <property type="match status" value="1"/>
</dbReference>
<dbReference type="GO" id="GO:0005524">
    <property type="term" value="F:ATP binding"/>
    <property type="evidence" value="ECO:0007669"/>
    <property type="project" value="UniProtKB-KW"/>
</dbReference>
<feature type="non-terminal residue" evidence="3">
    <location>
        <position position="86"/>
    </location>
</feature>
<reference evidence="3" key="1">
    <citation type="submission" date="2018-05" db="EMBL/GenBank/DDBJ databases">
        <authorList>
            <person name="Lanie J.A."/>
            <person name="Ng W.-L."/>
            <person name="Kazmierczak K.M."/>
            <person name="Andrzejewski T.M."/>
            <person name="Davidsen T.M."/>
            <person name="Wayne K.J."/>
            <person name="Tettelin H."/>
            <person name="Glass J.I."/>
            <person name="Rusch D."/>
            <person name="Podicherti R."/>
            <person name="Tsui H.-C.T."/>
            <person name="Winkler M.E."/>
        </authorList>
    </citation>
    <scope>NUCLEOTIDE SEQUENCE</scope>
</reference>
<dbReference type="AlphaFoldDB" id="A0A382NJF3"/>
<evidence type="ECO:0008006" key="4">
    <source>
        <dbReference type="Google" id="ProtNLM"/>
    </source>
</evidence>
<dbReference type="GO" id="GO:0015937">
    <property type="term" value="P:coenzyme A biosynthetic process"/>
    <property type="evidence" value="ECO:0007669"/>
    <property type="project" value="InterPro"/>
</dbReference>
<dbReference type="PROSITE" id="PS51219">
    <property type="entry name" value="DPCK"/>
    <property type="match status" value="1"/>
</dbReference>
<protein>
    <recommendedName>
        <fullName evidence="4">Dephospho-CoA kinase</fullName>
    </recommendedName>
</protein>
<evidence type="ECO:0000256" key="1">
    <source>
        <dbReference type="ARBA" id="ARBA00022741"/>
    </source>
</evidence>
<evidence type="ECO:0000313" key="3">
    <source>
        <dbReference type="EMBL" id="SVC60618.1"/>
    </source>
</evidence>
<gene>
    <name evidence="3" type="ORF">METZ01_LOCUS313472</name>
</gene>
<sequence>MSILVGLTGNIGAGKTLAASYFNELGACIINADQISRRLVSPYQPAWKEIVDEFGSNYLNYDKTLNRPKLAFDIFRDDIKKNALEN</sequence>
<dbReference type="CDD" id="cd02022">
    <property type="entry name" value="DPCK"/>
    <property type="match status" value="1"/>
</dbReference>
<dbReference type="InterPro" id="IPR027417">
    <property type="entry name" value="P-loop_NTPase"/>
</dbReference>
<dbReference type="GO" id="GO:0004140">
    <property type="term" value="F:dephospho-CoA kinase activity"/>
    <property type="evidence" value="ECO:0007669"/>
    <property type="project" value="InterPro"/>
</dbReference>